<dbReference type="GO" id="GO:0003677">
    <property type="term" value="F:DNA binding"/>
    <property type="evidence" value="ECO:0007669"/>
    <property type="project" value="UniProtKB-KW"/>
</dbReference>
<dbReference type="EMBL" id="LYXE01000134">
    <property type="protein sequence ID" value="PDV97504.1"/>
    <property type="molecule type" value="Genomic_DNA"/>
</dbReference>
<dbReference type="InterPro" id="IPR003607">
    <property type="entry name" value="HD/PDEase_dom"/>
</dbReference>
<keyword evidence="5" id="KW-0804">Transcription</keyword>
<dbReference type="Pfam" id="PF13487">
    <property type="entry name" value="HD_5"/>
    <property type="match status" value="1"/>
</dbReference>
<dbReference type="PANTHER" id="PTHR45228">
    <property type="entry name" value="CYCLIC DI-GMP PHOSPHODIESTERASE TM_0186-RELATED"/>
    <property type="match status" value="1"/>
</dbReference>
<dbReference type="Proteomes" id="UP000220922">
    <property type="component" value="Unassembled WGS sequence"/>
</dbReference>
<keyword evidence="4" id="KW-0238">DNA-binding</keyword>
<evidence type="ECO:0000259" key="8">
    <source>
        <dbReference type="PROSITE" id="PS51832"/>
    </source>
</evidence>
<evidence type="ECO:0000313" key="9">
    <source>
        <dbReference type="EMBL" id="PDV97504.1"/>
    </source>
</evidence>
<dbReference type="AlphaFoldDB" id="A0A2H3KI72"/>
<keyword evidence="3" id="KW-0805">Transcription regulation</keyword>
<dbReference type="GO" id="GO:0000160">
    <property type="term" value="P:phosphorelay signal transduction system"/>
    <property type="evidence" value="ECO:0007669"/>
    <property type="project" value="UniProtKB-KW"/>
</dbReference>
<dbReference type="Gene3D" id="1.10.3210.10">
    <property type="entry name" value="Hypothetical protein af1432"/>
    <property type="match status" value="1"/>
</dbReference>
<keyword evidence="1 6" id="KW-0597">Phosphoprotein</keyword>
<gene>
    <name evidence="9" type="ORF">A9Q02_18100</name>
</gene>
<evidence type="ECO:0000259" key="7">
    <source>
        <dbReference type="PROSITE" id="PS50110"/>
    </source>
</evidence>
<dbReference type="PANTHER" id="PTHR45228:SF1">
    <property type="entry name" value="CYCLIC DI-GMP PHOSPHODIESTERASE TM_0186"/>
    <property type="match status" value="1"/>
</dbReference>
<dbReference type="InterPro" id="IPR052020">
    <property type="entry name" value="Cyclic_di-GMP/3'3'-cGAMP_PDE"/>
</dbReference>
<keyword evidence="2" id="KW-0902">Two-component regulatory system</keyword>
<keyword evidence="10" id="KW-1185">Reference proteome</keyword>
<dbReference type="SUPFAM" id="SSF52172">
    <property type="entry name" value="CheY-like"/>
    <property type="match status" value="1"/>
</dbReference>
<sequence>MPAPSIVLIVDDNPIGRETLEDLLYGQGYTLAFAADGPEALQQAAALTPDVILLDVMMPGMDGFEVCRRLRTDPHLAEVPVVMVTALDDSESRLRGLEAGADDFISKPFKRAELRARVKTITRLNRYRSLLEERAALQHAHEDLIASYDATIEGWVHALDLRDKETEGHSLRVTEMTIRMARAAGTTEPELTALRRGALLHDIGKLGIPDAILLKPGPLTDEEWAIMHQHPQYAYDMLAPITYLQPALDIPYCHHEKWDGTGYPRGLAGNAIPLAARLFAVVDVWDALRSDRPYRRGWPEHEVLAYLRAQAGTHFDPWAVELFFQVLEAMPCK</sequence>
<dbReference type="InterPro" id="IPR037522">
    <property type="entry name" value="HD_GYP_dom"/>
</dbReference>
<dbReference type="CDD" id="cd00077">
    <property type="entry name" value="HDc"/>
    <property type="match status" value="1"/>
</dbReference>
<name>A0A2H3KI72_9CHLR</name>
<accession>A0A2H3KI72</accession>
<protein>
    <submittedName>
        <fullName evidence="9">Two-component system response regulator</fullName>
    </submittedName>
</protein>
<feature type="domain" description="HD-GYP" evidence="8">
    <location>
        <begin position="144"/>
        <end position="333"/>
    </location>
</feature>
<evidence type="ECO:0000313" key="10">
    <source>
        <dbReference type="Proteomes" id="UP000220922"/>
    </source>
</evidence>
<dbReference type="PROSITE" id="PS51832">
    <property type="entry name" value="HD_GYP"/>
    <property type="match status" value="1"/>
</dbReference>
<proteinExistence type="predicted"/>
<evidence type="ECO:0000256" key="5">
    <source>
        <dbReference type="ARBA" id="ARBA00023163"/>
    </source>
</evidence>
<dbReference type="InterPro" id="IPR011006">
    <property type="entry name" value="CheY-like_superfamily"/>
</dbReference>
<feature type="modified residue" description="4-aspartylphosphate" evidence="6">
    <location>
        <position position="55"/>
    </location>
</feature>
<dbReference type="Pfam" id="PF00072">
    <property type="entry name" value="Response_reg"/>
    <property type="match status" value="1"/>
</dbReference>
<dbReference type="FunFam" id="3.40.50.2300:FF:000001">
    <property type="entry name" value="DNA-binding response regulator PhoB"/>
    <property type="match status" value="1"/>
</dbReference>
<dbReference type="SMART" id="SM00448">
    <property type="entry name" value="REC"/>
    <property type="match status" value="1"/>
</dbReference>
<feature type="domain" description="Response regulatory" evidence="7">
    <location>
        <begin position="6"/>
        <end position="122"/>
    </location>
</feature>
<evidence type="ECO:0000256" key="2">
    <source>
        <dbReference type="ARBA" id="ARBA00023012"/>
    </source>
</evidence>
<comment type="caution">
    <text evidence="9">The sequence shown here is derived from an EMBL/GenBank/DDBJ whole genome shotgun (WGS) entry which is preliminary data.</text>
</comment>
<dbReference type="InterPro" id="IPR001789">
    <property type="entry name" value="Sig_transdc_resp-reg_receiver"/>
</dbReference>
<reference evidence="9 10" key="1">
    <citation type="submission" date="2016-05" db="EMBL/GenBank/DDBJ databases">
        <authorList>
            <person name="Lavstsen T."/>
            <person name="Jespersen J.S."/>
        </authorList>
    </citation>
    <scope>NUCLEOTIDE SEQUENCE [LARGE SCALE GENOMIC DNA]</scope>
    <source>
        <strain evidence="9 10">B7-9</strain>
    </source>
</reference>
<evidence type="ECO:0000256" key="4">
    <source>
        <dbReference type="ARBA" id="ARBA00023125"/>
    </source>
</evidence>
<evidence type="ECO:0000256" key="6">
    <source>
        <dbReference type="PROSITE-ProRule" id="PRU00169"/>
    </source>
</evidence>
<dbReference type="PROSITE" id="PS50110">
    <property type="entry name" value="RESPONSE_REGULATORY"/>
    <property type="match status" value="1"/>
</dbReference>
<dbReference type="CDD" id="cd17538">
    <property type="entry name" value="REC_D1_PleD-like"/>
    <property type="match status" value="1"/>
</dbReference>
<dbReference type="Gene3D" id="3.40.50.2300">
    <property type="match status" value="1"/>
</dbReference>
<dbReference type="SMART" id="SM00471">
    <property type="entry name" value="HDc"/>
    <property type="match status" value="1"/>
</dbReference>
<evidence type="ECO:0000256" key="3">
    <source>
        <dbReference type="ARBA" id="ARBA00023015"/>
    </source>
</evidence>
<dbReference type="SUPFAM" id="SSF109604">
    <property type="entry name" value="HD-domain/PDEase-like"/>
    <property type="match status" value="1"/>
</dbReference>
<evidence type="ECO:0000256" key="1">
    <source>
        <dbReference type="ARBA" id="ARBA00022553"/>
    </source>
</evidence>
<dbReference type="OrthoDB" id="9804863at2"/>
<organism evidence="9 10">
    <name type="scientific">Candidatus Chloroploca asiatica</name>
    <dbReference type="NCBI Taxonomy" id="1506545"/>
    <lineage>
        <taxon>Bacteria</taxon>
        <taxon>Bacillati</taxon>
        <taxon>Chloroflexota</taxon>
        <taxon>Chloroflexia</taxon>
        <taxon>Chloroflexales</taxon>
        <taxon>Chloroflexineae</taxon>
        <taxon>Oscillochloridaceae</taxon>
        <taxon>Candidatus Chloroploca</taxon>
    </lineage>
</organism>